<name>A0A1I2S401_9BACL</name>
<evidence type="ECO:0000313" key="15">
    <source>
        <dbReference type="Proteomes" id="UP000198661"/>
    </source>
</evidence>
<evidence type="ECO:0000256" key="9">
    <source>
        <dbReference type="ARBA" id="ARBA00022989"/>
    </source>
</evidence>
<comment type="subcellular location">
    <subcellularLocation>
        <location evidence="1 12">Cell membrane</location>
        <topology evidence="1 12">Multi-pass membrane protein</topology>
    </subcellularLocation>
</comment>
<keyword evidence="7 12" id="KW-0378">Hydrolase</keyword>
<reference evidence="14 15" key="1">
    <citation type="submission" date="2016-10" db="EMBL/GenBank/DDBJ databases">
        <authorList>
            <person name="de Groot N.N."/>
        </authorList>
    </citation>
    <scope>NUCLEOTIDE SEQUENCE [LARGE SCALE GENOMIC DNA]</scope>
    <source>
        <strain evidence="14 15">DSM 44945</strain>
    </source>
</reference>
<dbReference type="InterPro" id="IPR022919">
    <property type="entry name" value="Pept_M48_protease_HtpX"/>
</dbReference>
<organism evidence="14 15">
    <name type="scientific">Planifilum fulgidum</name>
    <dbReference type="NCBI Taxonomy" id="201973"/>
    <lineage>
        <taxon>Bacteria</taxon>
        <taxon>Bacillati</taxon>
        <taxon>Bacillota</taxon>
        <taxon>Bacilli</taxon>
        <taxon>Bacillales</taxon>
        <taxon>Thermoactinomycetaceae</taxon>
        <taxon>Planifilum</taxon>
    </lineage>
</organism>
<dbReference type="Gene3D" id="3.30.2010.10">
    <property type="entry name" value="Metalloproteases ('zincins'), catalytic domain"/>
    <property type="match status" value="1"/>
</dbReference>
<feature type="domain" description="Peptidase M48" evidence="13">
    <location>
        <begin position="85"/>
        <end position="292"/>
    </location>
</feature>
<dbReference type="Pfam" id="PF01435">
    <property type="entry name" value="Peptidase_M48"/>
    <property type="match status" value="1"/>
</dbReference>
<evidence type="ECO:0000256" key="12">
    <source>
        <dbReference type="HAMAP-Rule" id="MF_00188"/>
    </source>
</evidence>
<evidence type="ECO:0000256" key="2">
    <source>
        <dbReference type="ARBA" id="ARBA00009779"/>
    </source>
</evidence>
<keyword evidence="5 12" id="KW-0812">Transmembrane</keyword>
<keyword evidence="3 12" id="KW-1003">Cell membrane</keyword>
<dbReference type="CDD" id="cd07335">
    <property type="entry name" value="M48B_HtpX_like"/>
    <property type="match status" value="1"/>
</dbReference>
<dbReference type="RefSeq" id="WP_092040993.1">
    <property type="nucleotide sequence ID" value="NZ_FOOK01000037.1"/>
</dbReference>
<feature type="binding site" evidence="12">
    <location>
        <position position="154"/>
    </location>
    <ligand>
        <name>Zn(2+)</name>
        <dbReference type="ChEBI" id="CHEBI:29105"/>
        <note>catalytic</note>
    </ligand>
</feature>
<comment type="cofactor">
    <cofactor evidence="12">
        <name>Zn(2+)</name>
        <dbReference type="ChEBI" id="CHEBI:29105"/>
    </cofactor>
    <text evidence="12">Binds 1 zinc ion per subunit.</text>
</comment>
<dbReference type="HAMAP" id="MF_00188">
    <property type="entry name" value="Pept_M48_protease_HtpX"/>
    <property type="match status" value="1"/>
</dbReference>
<evidence type="ECO:0000259" key="13">
    <source>
        <dbReference type="Pfam" id="PF01435"/>
    </source>
</evidence>
<proteinExistence type="inferred from homology"/>
<dbReference type="GO" id="GO:0008270">
    <property type="term" value="F:zinc ion binding"/>
    <property type="evidence" value="ECO:0007669"/>
    <property type="project" value="UniProtKB-UniRule"/>
</dbReference>
<evidence type="ECO:0000256" key="11">
    <source>
        <dbReference type="ARBA" id="ARBA00023136"/>
    </source>
</evidence>
<feature type="active site" evidence="12">
    <location>
        <position position="151"/>
    </location>
</feature>
<evidence type="ECO:0000256" key="1">
    <source>
        <dbReference type="ARBA" id="ARBA00004651"/>
    </source>
</evidence>
<dbReference type="InterPro" id="IPR050083">
    <property type="entry name" value="HtpX_protease"/>
</dbReference>
<evidence type="ECO:0000256" key="5">
    <source>
        <dbReference type="ARBA" id="ARBA00022692"/>
    </source>
</evidence>
<evidence type="ECO:0000256" key="7">
    <source>
        <dbReference type="ARBA" id="ARBA00022801"/>
    </source>
</evidence>
<evidence type="ECO:0000256" key="8">
    <source>
        <dbReference type="ARBA" id="ARBA00022833"/>
    </source>
</evidence>
<evidence type="ECO:0000256" key="4">
    <source>
        <dbReference type="ARBA" id="ARBA00022670"/>
    </source>
</evidence>
<dbReference type="NCBIfam" id="NF003965">
    <property type="entry name" value="PRK05457.1"/>
    <property type="match status" value="1"/>
</dbReference>
<dbReference type="AlphaFoldDB" id="A0A1I2S401"/>
<feature type="transmembrane region" description="Helical" evidence="12">
    <location>
        <begin position="165"/>
        <end position="185"/>
    </location>
</feature>
<feature type="binding site" evidence="12">
    <location>
        <position position="225"/>
    </location>
    <ligand>
        <name>Zn(2+)</name>
        <dbReference type="ChEBI" id="CHEBI:29105"/>
        <note>catalytic</note>
    </ligand>
</feature>
<evidence type="ECO:0000256" key="10">
    <source>
        <dbReference type="ARBA" id="ARBA00023049"/>
    </source>
</evidence>
<comment type="similarity">
    <text evidence="2 12">Belongs to the peptidase M48B family.</text>
</comment>
<sequence>MGKRILLFLAVNALIVVTILLVTNILGIRHYVTEQGIDYSALLVFSAIVGFTGALISLALSRAMAKWMLGVRVLSPDDPNLSPDERWLVEEVHRLARRAGLTEMPEVGIYDSPEVNAFATGPTRNRSLVAVSTGLLENMDKDGVQGVLGHEVAHIANGDMVTMTLLQGVINTFVIFLSRLAAYVVSRFVREELAGVVHFICIIVFDLLFSILGSIVVMAYSRHREYHADRGGADLAGKEKMIHALRLLQQHVNLIDTNHKSLQTMKISNRSGWLKLFSSHPDLEDRIARLERA</sequence>
<feature type="transmembrane region" description="Helical" evidence="12">
    <location>
        <begin position="39"/>
        <end position="60"/>
    </location>
</feature>
<keyword evidence="6 12" id="KW-0479">Metal-binding</keyword>
<dbReference type="PANTHER" id="PTHR43221:SF1">
    <property type="entry name" value="PROTEASE HTPX"/>
    <property type="match status" value="1"/>
</dbReference>
<dbReference type="EMBL" id="FOOK01000037">
    <property type="protein sequence ID" value="SFG47063.1"/>
    <property type="molecule type" value="Genomic_DNA"/>
</dbReference>
<dbReference type="EC" id="3.4.24.-" evidence="12"/>
<evidence type="ECO:0000256" key="6">
    <source>
        <dbReference type="ARBA" id="ARBA00022723"/>
    </source>
</evidence>
<dbReference type="GO" id="GO:0006508">
    <property type="term" value="P:proteolysis"/>
    <property type="evidence" value="ECO:0007669"/>
    <property type="project" value="UniProtKB-KW"/>
</dbReference>
<evidence type="ECO:0000256" key="3">
    <source>
        <dbReference type="ARBA" id="ARBA00022475"/>
    </source>
</evidence>
<dbReference type="GO" id="GO:0005886">
    <property type="term" value="C:plasma membrane"/>
    <property type="evidence" value="ECO:0007669"/>
    <property type="project" value="UniProtKB-SubCell"/>
</dbReference>
<gene>
    <name evidence="12" type="primary">htpX</name>
    <name evidence="14" type="ORF">SAMN04488025_13712</name>
</gene>
<feature type="binding site" evidence="12">
    <location>
        <position position="150"/>
    </location>
    <ligand>
        <name>Zn(2+)</name>
        <dbReference type="ChEBI" id="CHEBI:29105"/>
        <note>catalytic</note>
    </ligand>
</feature>
<dbReference type="InterPro" id="IPR001915">
    <property type="entry name" value="Peptidase_M48"/>
</dbReference>
<dbReference type="GO" id="GO:0004222">
    <property type="term" value="F:metalloendopeptidase activity"/>
    <property type="evidence" value="ECO:0007669"/>
    <property type="project" value="UniProtKB-UniRule"/>
</dbReference>
<keyword evidence="14" id="KW-0346">Stress response</keyword>
<keyword evidence="4 12" id="KW-0645">Protease</keyword>
<keyword evidence="10 12" id="KW-0482">Metalloprotease</keyword>
<protein>
    <recommendedName>
        <fullName evidence="12">Protease HtpX homolog</fullName>
        <ecNumber evidence="12">3.4.24.-</ecNumber>
    </recommendedName>
</protein>
<evidence type="ECO:0000313" key="14">
    <source>
        <dbReference type="EMBL" id="SFG47063.1"/>
    </source>
</evidence>
<dbReference type="PANTHER" id="PTHR43221">
    <property type="entry name" value="PROTEASE HTPX"/>
    <property type="match status" value="1"/>
</dbReference>
<feature type="transmembrane region" description="Helical" evidence="12">
    <location>
        <begin position="7"/>
        <end position="27"/>
    </location>
</feature>
<keyword evidence="15" id="KW-1185">Reference proteome</keyword>
<dbReference type="Proteomes" id="UP000198661">
    <property type="component" value="Unassembled WGS sequence"/>
</dbReference>
<feature type="transmembrane region" description="Helical" evidence="12">
    <location>
        <begin position="197"/>
        <end position="220"/>
    </location>
</feature>
<keyword evidence="9 12" id="KW-1133">Transmembrane helix</keyword>
<keyword evidence="11 12" id="KW-0472">Membrane</keyword>
<dbReference type="OrthoDB" id="15218at2"/>
<keyword evidence="8 12" id="KW-0862">Zinc</keyword>
<accession>A0A1I2S401</accession>
<dbReference type="STRING" id="201973.SAMN04488025_13712"/>